<dbReference type="InterPro" id="IPR013128">
    <property type="entry name" value="Peptidase_C1A"/>
</dbReference>
<dbReference type="InterPro" id="IPR039417">
    <property type="entry name" value="Peptidase_C1A_papain-like"/>
</dbReference>
<organism evidence="7">
    <name type="scientific">Diabrotica virgifera virgifera</name>
    <name type="common">western corn rootworm</name>
    <dbReference type="NCBI Taxonomy" id="50390"/>
    <lineage>
        <taxon>Eukaryota</taxon>
        <taxon>Metazoa</taxon>
        <taxon>Ecdysozoa</taxon>
        <taxon>Arthropoda</taxon>
        <taxon>Hexapoda</taxon>
        <taxon>Insecta</taxon>
        <taxon>Pterygota</taxon>
        <taxon>Neoptera</taxon>
        <taxon>Endopterygota</taxon>
        <taxon>Coleoptera</taxon>
        <taxon>Polyphaga</taxon>
        <taxon>Cucujiformia</taxon>
        <taxon>Chrysomeloidea</taxon>
        <taxon>Chrysomelidae</taxon>
        <taxon>Galerucinae</taxon>
        <taxon>Diabroticina</taxon>
        <taxon>Diabroticites</taxon>
        <taxon>Diabrotica</taxon>
    </lineage>
</organism>
<dbReference type="InParanoid" id="A0A6P7G5Z2"/>
<feature type="domain" description="Peptidase C1A papain C-terminal" evidence="3">
    <location>
        <begin position="139"/>
        <end position="347"/>
    </location>
</feature>
<dbReference type="PROSITE" id="PS00640">
    <property type="entry name" value="THIOL_PROTEASE_ASN"/>
    <property type="match status" value="1"/>
</dbReference>
<accession>A0A6P7G5Z2</accession>
<reference evidence="5" key="2">
    <citation type="submission" date="2025-05" db="UniProtKB">
        <authorList>
            <consortium name="EnsemblMetazoa"/>
        </authorList>
    </citation>
    <scope>IDENTIFICATION</scope>
</reference>
<evidence type="ECO:0000313" key="6">
    <source>
        <dbReference type="Proteomes" id="UP001652700"/>
    </source>
</evidence>
<dbReference type="PANTHER" id="PTHR12411">
    <property type="entry name" value="CYSTEINE PROTEASE FAMILY C1-RELATED"/>
    <property type="match status" value="1"/>
</dbReference>
<dbReference type="Proteomes" id="UP001652700">
    <property type="component" value="Unplaced"/>
</dbReference>
<gene>
    <name evidence="7" type="primary">LOC114338070</name>
</gene>
<dbReference type="OrthoDB" id="190265at2759"/>
<dbReference type="KEGG" id="dvv:114338070"/>
<name>A0A6P7G5Z2_DIAVI</name>
<dbReference type="Pfam" id="PF00112">
    <property type="entry name" value="Peptidase_C1"/>
    <property type="match status" value="1"/>
</dbReference>
<feature type="chain" id="PRO_5028350805" evidence="2">
    <location>
        <begin position="20"/>
        <end position="356"/>
    </location>
</feature>
<proteinExistence type="inferred from homology"/>
<keyword evidence="6" id="KW-1185">Reference proteome</keyword>
<evidence type="ECO:0000259" key="3">
    <source>
        <dbReference type="SMART" id="SM00645"/>
    </source>
</evidence>
<feature type="signal peptide" evidence="2">
    <location>
        <begin position="1"/>
        <end position="19"/>
    </location>
</feature>
<dbReference type="InterPro" id="IPR038765">
    <property type="entry name" value="Papain-like_cys_pep_sf"/>
</dbReference>
<evidence type="ECO:0000313" key="5">
    <source>
        <dbReference type="EnsemblMetazoa" id="XP_028144459.1"/>
    </source>
</evidence>
<dbReference type="SUPFAM" id="SSF54001">
    <property type="entry name" value="Cysteine proteinases"/>
    <property type="match status" value="1"/>
</dbReference>
<dbReference type="CDD" id="cd02248">
    <property type="entry name" value="Peptidase_C1A"/>
    <property type="match status" value="1"/>
</dbReference>
<dbReference type="InterPro" id="IPR025661">
    <property type="entry name" value="Pept_asp_AS"/>
</dbReference>
<dbReference type="GO" id="GO:0008234">
    <property type="term" value="F:cysteine-type peptidase activity"/>
    <property type="evidence" value="ECO:0007669"/>
    <property type="project" value="InterPro"/>
</dbReference>
<protein>
    <submittedName>
        <fullName evidence="7">Cathepsin L-like proteinase</fullName>
    </submittedName>
</protein>
<dbReference type="Gene3D" id="3.90.70.10">
    <property type="entry name" value="Cysteine proteinases"/>
    <property type="match status" value="1"/>
</dbReference>
<evidence type="ECO:0000313" key="7">
    <source>
        <dbReference type="RefSeq" id="XP_028144459.1"/>
    </source>
</evidence>
<keyword evidence="2" id="KW-0732">Signal</keyword>
<dbReference type="RefSeq" id="XP_028144459.1">
    <property type="nucleotide sequence ID" value="XM_028288658.1"/>
</dbReference>
<evidence type="ECO:0000259" key="4">
    <source>
        <dbReference type="SMART" id="SM00848"/>
    </source>
</evidence>
<dbReference type="SMART" id="SM00645">
    <property type="entry name" value="Pept_C1"/>
    <property type="match status" value="1"/>
</dbReference>
<dbReference type="GeneID" id="114338070"/>
<dbReference type="AlphaFoldDB" id="A0A6P7G5Z2"/>
<reference evidence="7" key="1">
    <citation type="submission" date="2025-04" db="UniProtKB">
        <authorList>
            <consortium name="RefSeq"/>
        </authorList>
    </citation>
    <scope>IDENTIFICATION</scope>
    <source>
        <tissue evidence="7">Whole insect</tissue>
    </source>
</reference>
<dbReference type="SMART" id="SM00848">
    <property type="entry name" value="Inhibitor_I29"/>
    <property type="match status" value="1"/>
</dbReference>
<evidence type="ECO:0000256" key="2">
    <source>
        <dbReference type="SAM" id="SignalP"/>
    </source>
</evidence>
<dbReference type="InterPro" id="IPR013201">
    <property type="entry name" value="Prot_inhib_I29"/>
</dbReference>
<feature type="domain" description="Cathepsin propeptide inhibitor" evidence="4">
    <location>
        <begin position="22"/>
        <end position="82"/>
    </location>
</feature>
<dbReference type="EnsemblMetazoa" id="XM_028288658.2">
    <property type="protein sequence ID" value="XP_028144459.1"/>
    <property type="gene ID" value="LOC114338070"/>
</dbReference>
<dbReference type="InterPro" id="IPR000668">
    <property type="entry name" value="Peptidase_C1A_C"/>
</dbReference>
<dbReference type="Pfam" id="PF08246">
    <property type="entry name" value="Inhibitor_I29"/>
    <property type="match status" value="1"/>
</dbReference>
<dbReference type="GO" id="GO:0006508">
    <property type="term" value="P:proteolysis"/>
    <property type="evidence" value="ECO:0007669"/>
    <property type="project" value="InterPro"/>
</dbReference>
<comment type="similarity">
    <text evidence="1">Belongs to the peptidase C1 family.</text>
</comment>
<evidence type="ECO:0000256" key="1">
    <source>
        <dbReference type="ARBA" id="ARBA00008455"/>
    </source>
</evidence>
<sequence>MKRIVVILILFFVAANCEYQEWEKFKTKYSKVYATLEEESQRFAIFQENLKLIQEHNVKYEKHETSFTMEITRFSDKSYKELTRRFEEFNIDNFDDAETTTSNDVLESTTSRSPIPHYCNNESIYPYRHFKNFEDDDDVPESVDLRLKGYVLPPRDMGDLEEHWAFSISSAMEIETAWHNLTYEYLSTQFLIDCTESYQEAYNQMYYDGIPNEIDYPFKNGKGECKPICKGRCLNHHYLSSEDLIKKTIALLAPVTVYFDGGDLPFYKQGIIDGSNCPRSFIPHPSTWRKPWSAVIIGYGNDGSDGSGTDYWILKNSWGDSWGEEGYFKLIRGKEACGMMRLPIWPSLQEPNGSCD</sequence>